<sequence>MYIQQILLQIFHKFGGERSVSAGFHLLKGKRSGQTIQDVGNFNLHSFFGLTPKLTKEKYMEHADQLIELGYATYRDEQYFILTNTGLEVLEKSKSMHFNGWYYRGNEHIFFKRLSLVVQSLSYSVQETKSFAPIQKDEDIQLWVKNFLVKNNYKSDTFYQAIRVEISDSLNRLDIEDSSLNLLLYRLSGFNTPGWTWQQLAREQNSSLLDVQLAYIEALHMWLDALYEEPKRYLSQLAEGVRIEQLLTESSQKTANLFQQGFTLEQIATMRRLKESTIEDHFVEMAMTMPQFPLGQFVASQDVEVIVHAVKQENSKKLKVLREAVPELSYFQIRLILAAKGEM</sequence>
<dbReference type="GeneID" id="301136786"/>
<evidence type="ECO:0000313" key="2">
    <source>
        <dbReference type="EMBL" id="KOO49078.1"/>
    </source>
</evidence>
<dbReference type="AlphaFoldDB" id="A0A0M0LEE5"/>
<name>A0A0M0LEE5_9BACL</name>
<organism evidence="2 3">
    <name type="scientific">Viridibacillus arvi</name>
    <dbReference type="NCBI Taxonomy" id="263475"/>
    <lineage>
        <taxon>Bacteria</taxon>
        <taxon>Bacillati</taxon>
        <taxon>Bacillota</taxon>
        <taxon>Bacilli</taxon>
        <taxon>Bacillales</taxon>
        <taxon>Caryophanaceae</taxon>
        <taxon>Viridibacillus</taxon>
    </lineage>
</organism>
<reference evidence="3" key="1">
    <citation type="submission" date="2015-08" db="EMBL/GenBank/DDBJ databases">
        <title>Fjat-10028 dsm 16317.</title>
        <authorList>
            <person name="Liu B."/>
            <person name="Wang J."/>
            <person name="Zhu Y."/>
            <person name="Liu G."/>
            <person name="Chen Q."/>
            <person name="Chen Z."/>
            <person name="Lan J."/>
            <person name="Che J."/>
            <person name="Ge C."/>
            <person name="Shi H."/>
            <person name="Pan Z."/>
            <person name="Liu X."/>
        </authorList>
    </citation>
    <scope>NUCLEOTIDE SEQUENCE [LARGE SCALE GENOMIC DNA]</scope>
    <source>
        <strain evidence="3">DSM 16317</strain>
    </source>
</reference>
<dbReference type="STRING" id="263475.AMD00_11830"/>
<comment type="caution">
    <text evidence="2">The sequence shown here is derived from an EMBL/GenBank/DDBJ whole genome shotgun (WGS) entry which is preliminary data.</text>
</comment>
<dbReference type="PATRIC" id="fig|263475.3.peg.3610"/>
<proteinExistence type="predicted"/>
<evidence type="ECO:0000259" key="1">
    <source>
        <dbReference type="Pfam" id="PF14493"/>
    </source>
</evidence>
<feature type="domain" description="Helicase Helix-turn-helix" evidence="1">
    <location>
        <begin position="250"/>
        <end position="337"/>
    </location>
</feature>
<gene>
    <name evidence="2" type="ORF">AMD00_11830</name>
</gene>
<dbReference type="Pfam" id="PF14493">
    <property type="entry name" value="HTH_40"/>
    <property type="match status" value="1"/>
</dbReference>
<protein>
    <recommendedName>
        <fullName evidence="1">Helicase Helix-turn-helix domain-containing protein</fullName>
    </recommendedName>
</protein>
<evidence type="ECO:0000313" key="3">
    <source>
        <dbReference type="Proteomes" id="UP000036867"/>
    </source>
</evidence>
<dbReference type="InterPro" id="IPR008308">
    <property type="entry name" value="YpbB-like"/>
</dbReference>
<dbReference type="EMBL" id="LILB01000005">
    <property type="protein sequence ID" value="KOO49078.1"/>
    <property type="molecule type" value="Genomic_DNA"/>
</dbReference>
<dbReference type="PIRSF" id="PIRSF021350">
    <property type="entry name" value="UCP021350"/>
    <property type="match status" value="1"/>
</dbReference>
<dbReference type="RefSeq" id="WP_169786355.1">
    <property type="nucleotide sequence ID" value="NZ_LILB01000005.1"/>
</dbReference>
<dbReference type="Proteomes" id="UP000036867">
    <property type="component" value="Unassembled WGS sequence"/>
</dbReference>
<accession>A0A0M0LEE5</accession>
<dbReference type="InterPro" id="IPR029491">
    <property type="entry name" value="Helicase_HTH"/>
</dbReference>
<keyword evidence="3" id="KW-1185">Reference proteome</keyword>